<sequence length="776" mass="88166">MGDNSDEQTKESSTRFGFIQEKNYQNLLCPEFSVRLDAAQNLSNNISSVDITSIDVPNFFQFAKPFLIEENFGVINFFFEAIDYIVTNYKSNLSNILHEFLEIMIPPLRDRRRAVRNLSSNLLIKYSAITESTSVLEHLIVIFYNQPAASQLEILDITNKILNVAILPEDFHEKIENLIENAILIVNMTVHAAASRLLFQIKEFHSQLFNSLPEEMKKLASTSESLQIETVRLPQTPTSALPPLKNRFQFKPPDTSSSKKRTDEFWYRSKPRFAKTAGFIINKNGQLSFNTAKQLPFLDNSRVSDNGDDAMFSSDEPINYEPIHIYDTIETTEENPETNDFIDFDNLPDPSNQQANQQNQQTNQELNQETNHKTKNNIQDPFDIYVEKNEMKNTEKCYDDQPIVLSNSILKDDYEQEEEKALSPLIEPSPPPFKSARPGIRRTSFDMHFQSPPQHQKIGTHKEIAPQKENSSFGQKEFAPSPRRDPPVHVKDFSIGILSNEPQFTEQPSPPKEPQTSRPKRSFKPHPPPLSIPENKLYPSPEELHIKKIRVGKAPRKQTRVMKPDLSVILNEMQSSSEWERQSEAISTISSLITSTPDFISTNLRILSFEMVPLCSSIRSALSKAALECLTTMATTFGNEMTSFFEAIVNDLLTILLSSKGFIARLASNCISEILRQVNRKKALDYLASDHKRRPGCCKALLSMCLEELCESCEDPTYLLPSIGILITDANPESRKHAREACKKLNNQFPNFASIVTNFSFDDSCKKAISSAISEK</sequence>
<keyword evidence="4" id="KW-1185">Reference proteome</keyword>
<feature type="region of interest" description="Disordered" evidence="1">
    <location>
        <begin position="468"/>
        <end position="538"/>
    </location>
</feature>
<evidence type="ECO:0000256" key="1">
    <source>
        <dbReference type="SAM" id="MobiDB-lite"/>
    </source>
</evidence>
<reference evidence="3" key="1">
    <citation type="submission" date="2016-10" db="EMBL/GenBank/DDBJ databases">
        <authorList>
            <person name="Benchimol M."/>
            <person name="Almeida L.G."/>
            <person name="Vasconcelos A.T."/>
            <person name="Perreira-Neves A."/>
            <person name="Rosa I.A."/>
            <person name="Tasca T."/>
            <person name="Bogo M.R."/>
            <person name="de Souza W."/>
        </authorList>
    </citation>
    <scope>NUCLEOTIDE SEQUENCE [LARGE SCALE GENOMIC DNA]</scope>
    <source>
        <strain evidence="3">K</strain>
    </source>
</reference>
<accession>A0A1J4JYE1</accession>
<dbReference type="OrthoDB" id="46159at2759"/>
<gene>
    <name evidence="3" type="ORF">TRFO_30343</name>
</gene>
<dbReference type="GeneID" id="94842003"/>
<evidence type="ECO:0000313" key="3">
    <source>
        <dbReference type="EMBL" id="OHT02510.1"/>
    </source>
</evidence>
<dbReference type="Proteomes" id="UP000179807">
    <property type="component" value="Unassembled WGS sequence"/>
</dbReference>
<dbReference type="SUPFAM" id="SSF48371">
    <property type="entry name" value="ARM repeat"/>
    <property type="match status" value="1"/>
</dbReference>
<dbReference type="InterPro" id="IPR016024">
    <property type="entry name" value="ARM-type_fold"/>
</dbReference>
<proteinExistence type="predicted"/>
<name>A0A1J4JYE1_9EUKA</name>
<organism evidence="3 4">
    <name type="scientific">Tritrichomonas foetus</name>
    <dbReference type="NCBI Taxonomy" id="1144522"/>
    <lineage>
        <taxon>Eukaryota</taxon>
        <taxon>Metamonada</taxon>
        <taxon>Parabasalia</taxon>
        <taxon>Tritrichomonadida</taxon>
        <taxon>Tritrichomonadidae</taxon>
        <taxon>Tritrichomonas</taxon>
    </lineage>
</organism>
<dbReference type="RefSeq" id="XP_068355646.1">
    <property type="nucleotide sequence ID" value="XM_068507299.1"/>
</dbReference>
<evidence type="ECO:0000259" key="2">
    <source>
        <dbReference type="Pfam" id="PF12348"/>
    </source>
</evidence>
<dbReference type="Gene3D" id="1.25.10.10">
    <property type="entry name" value="Leucine-rich Repeat Variant"/>
    <property type="match status" value="2"/>
</dbReference>
<dbReference type="VEuPathDB" id="TrichDB:TRFO_30343"/>
<dbReference type="Pfam" id="PF12348">
    <property type="entry name" value="CLASP_N"/>
    <property type="match status" value="1"/>
</dbReference>
<dbReference type="InterPro" id="IPR024395">
    <property type="entry name" value="CLASP_N_dom"/>
</dbReference>
<feature type="region of interest" description="Disordered" evidence="1">
    <location>
        <begin position="242"/>
        <end position="263"/>
    </location>
</feature>
<feature type="domain" description="CLASP N-terminal" evidence="2">
    <location>
        <begin position="568"/>
        <end position="769"/>
    </location>
</feature>
<dbReference type="EMBL" id="MLAK01000864">
    <property type="protein sequence ID" value="OHT02510.1"/>
    <property type="molecule type" value="Genomic_DNA"/>
</dbReference>
<feature type="region of interest" description="Disordered" evidence="1">
    <location>
        <begin position="415"/>
        <end position="437"/>
    </location>
</feature>
<evidence type="ECO:0000313" key="4">
    <source>
        <dbReference type="Proteomes" id="UP000179807"/>
    </source>
</evidence>
<feature type="compositionally biased region" description="Basic and acidic residues" evidence="1">
    <location>
        <begin position="482"/>
        <end position="492"/>
    </location>
</feature>
<feature type="compositionally biased region" description="Low complexity" evidence="1">
    <location>
        <begin position="352"/>
        <end position="369"/>
    </location>
</feature>
<comment type="caution">
    <text evidence="3">The sequence shown here is derived from an EMBL/GenBank/DDBJ whole genome shotgun (WGS) entry which is preliminary data.</text>
</comment>
<feature type="region of interest" description="Disordered" evidence="1">
    <location>
        <begin position="336"/>
        <end position="376"/>
    </location>
</feature>
<protein>
    <recommendedName>
        <fullName evidence="2">CLASP N-terminal domain-containing protein</fullName>
    </recommendedName>
</protein>
<dbReference type="InterPro" id="IPR011989">
    <property type="entry name" value="ARM-like"/>
</dbReference>
<dbReference type="AlphaFoldDB" id="A0A1J4JYE1"/>